<organism evidence="3 5">
    <name type="scientific">Medicago truncatula</name>
    <name type="common">Barrel medic</name>
    <name type="synonym">Medicago tribuloides</name>
    <dbReference type="NCBI Taxonomy" id="3880"/>
    <lineage>
        <taxon>Eukaryota</taxon>
        <taxon>Viridiplantae</taxon>
        <taxon>Streptophyta</taxon>
        <taxon>Embryophyta</taxon>
        <taxon>Tracheophyta</taxon>
        <taxon>Spermatophyta</taxon>
        <taxon>Magnoliopsida</taxon>
        <taxon>eudicotyledons</taxon>
        <taxon>Gunneridae</taxon>
        <taxon>Pentapetalae</taxon>
        <taxon>rosids</taxon>
        <taxon>fabids</taxon>
        <taxon>Fabales</taxon>
        <taxon>Fabaceae</taxon>
        <taxon>Papilionoideae</taxon>
        <taxon>50 kb inversion clade</taxon>
        <taxon>NPAAA clade</taxon>
        <taxon>Hologalegina</taxon>
        <taxon>IRL clade</taxon>
        <taxon>Trifolieae</taxon>
        <taxon>Medicago</taxon>
    </lineage>
</organism>
<sequence>MSFFFFSLFSLLLLFPLSFVSFTLGATLQEDEVEALKDIGKTLGKKDWDFSVDPCSGRNNWISSTQLHGSENAVTCNCSFQNNTLCHVVSVYAYSSSFIYFFFFLMFLAVYNSTRDR</sequence>
<dbReference type="Proteomes" id="UP000002051">
    <property type="component" value="Chromosome 8"/>
</dbReference>
<reference evidence="3 5" key="1">
    <citation type="journal article" date="2011" name="Nature">
        <title>The Medicago genome provides insight into the evolution of rhizobial symbioses.</title>
        <authorList>
            <person name="Young N.D."/>
            <person name="Debelle F."/>
            <person name="Oldroyd G.E."/>
            <person name="Geurts R."/>
            <person name="Cannon S.B."/>
            <person name="Udvardi M.K."/>
            <person name="Benedito V.A."/>
            <person name="Mayer K.F."/>
            <person name="Gouzy J."/>
            <person name="Schoof H."/>
            <person name="Van de Peer Y."/>
            <person name="Proost S."/>
            <person name="Cook D.R."/>
            <person name="Meyers B.C."/>
            <person name="Spannagl M."/>
            <person name="Cheung F."/>
            <person name="De Mita S."/>
            <person name="Krishnakumar V."/>
            <person name="Gundlach H."/>
            <person name="Zhou S."/>
            <person name="Mudge J."/>
            <person name="Bharti A.K."/>
            <person name="Murray J.D."/>
            <person name="Naoumkina M.A."/>
            <person name="Rosen B."/>
            <person name="Silverstein K.A."/>
            <person name="Tang H."/>
            <person name="Rombauts S."/>
            <person name="Zhao P.X."/>
            <person name="Zhou P."/>
            <person name="Barbe V."/>
            <person name="Bardou P."/>
            <person name="Bechner M."/>
            <person name="Bellec A."/>
            <person name="Berger A."/>
            <person name="Berges H."/>
            <person name="Bidwell S."/>
            <person name="Bisseling T."/>
            <person name="Choisne N."/>
            <person name="Couloux A."/>
            <person name="Denny R."/>
            <person name="Deshpande S."/>
            <person name="Dai X."/>
            <person name="Doyle J.J."/>
            <person name="Dudez A.M."/>
            <person name="Farmer A.D."/>
            <person name="Fouteau S."/>
            <person name="Franken C."/>
            <person name="Gibelin C."/>
            <person name="Gish J."/>
            <person name="Goldstein S."/>
            <person name="Gonzalez A.J."/>
            <person name="Green P.J."/>
            <person name="Hallab A."/>
            <person name="Hartog M."/>
            <person name="Hua A."/>
            <person name="Humphray S.J."/>
            <person name="Jeong D.H."/>
            <person name="Jing Y."/>
            <person name="Jocker A."/>
            <person name="Kenton S.M."/>
            <person name="Kim D.J."/>
            <person name="Klee K."/>
            <person name="Lai H."/>
            <person name="Lang C."/>
            <person name="Lin S."/>
            <person name="Macmil S.L."/>
            <person name="Magdelenat G."/>
            <person name="Matthews L."/>
            <person name="McCorrison J."/>
            <person name="Monaghan E.L."/>
            <person name="Mun J.H."/>
            <person name="Najar F.Z."/>
            <person name="Nicholson C."/>
            <person name="Noirot C."/>
            <person name="O'Bleness M."/>
            <person name="Paule C.R."/>
            <person name="Poulain J."/>
            <person name="Prion F."/>
            <person name="Qin B."/>
            <person name="Qu C."/>
            <person name="Retzel E.F."/>
            <person name="Riddle C."/>
            <person name="Sallet E."/>
            <person name="Samain S."/>
            <person name="Samson N."/>
            <person name="Sanders I."/>
            <person name="Saurat O."/>
            <person name="Scarpelli C."/>
            <person name="Schiex T."/>
            <person name="Segurens B."/>
            <person name="Severin A.J."/>
            <person name="Sherrier D.J."/>
            <person name="Shi R."/>
            <person name="Sims S."/>
            <person name="Singer S.R."/>
            <person name="Sinharoy S."/>
            <person name="Sterck L."/>
            <person name="Viollet A."/>
            <person name="Wang B.B."/>
            <person name="Wang K."/>
            <person name="Wang M."/>
            <person name="Wang X."/>
            <person name="Warfsmann J."/>
            <person name="Weissenbach J."/>
            <person name="White D.D."/>
            <person name="White J.D."/>
            <person name="Wiley G.B."/>
            <person name="Wincker P."/>
            <person name="Xing Y."/>
            <person name="Yang L."/>
            <person name="Yao Z."/>
            <person name="Ying F."/>
            <person name="Zhai J."/>
            <person name="Zhou L."/>
            <person name="Zuber A."/>
            <person name="Denarie J."/>
            <person name="Dixon R.A."/>
            <person name="May G.D."/>
            <person name="Schwartz D.C."/>
            <person name="Rogers J."/>
            <person name="Quetier F."/>
            <person name="Town C.D."/>
            <person name="Roe B.A."/>
        </authorList>
    </citation>
    <scope>NUCLEOTIDE SEQUENCE [LARGE SCALE GENOMIC DNA]</scope>
    <source>
        <strain evidence="3">A17</strain>
        <strain evidence="4 5">cv. Jemalong A17</strain>
    </source>
</reference>
<dbReference type="STRING" id="3880.G7LBW5"/>
<reference evidence="3 5" key="2">
    <citation type="journal article" date="2014" name="BMC Genomics">
        <title>An improved genome release (version Mt4.0) for the model legume Medicago truncatula.</title>
        <authorList>
            <person name="Tang H."/>
            <person name="Krishnakumar V."/>
            <person name="Bidwell S."/>
            <person name="Rosen B."/>
            <person name="Chan A."/>
            <person name="Zhou S."/>
            <person name="Gentzbittel L."/>
            <person name="Childs K.L."/>
            <person name="Yandell M."/>
            <person name="Gundlach H."/>
            <person name="Mayer K.F."/>
            <person name="Schwartz D.C."/>
            <person name="Town C.D."/>
        </authorList>
    </citation>
    <scope>GENOME REANNOTATION</scope>
    <source>
        <strain evidence="4 5">cv. Jemalong A17</strain>
    </source>
</reference>
<accession>G7LBW5</accession>
<keyword evidence="5" id="KW-1185">Reference proteome</keyword>
<dbReference type="eggNOG" id="ENOG502SSYG">
    <property type="taxonomic scope" value="Eukaryota"/>
</dbReference>
<keyword evidence="1" id="KW-0472">Membrane</keyword>
<dbReference type="AlphaFoldDB" id="G7LBW5"/>
<reference evidence="4" key="3">
    <citation type="submission" date="2015-04" db="UniProtKB">
        <authorList>
            <consortium name="EnsemblPlants"/>
        </authorList>
    </citation>
    <scope>IDENTIFICATION</scope>
    <source>
        <strain evidence="4">cv. Jemalong A17</strain>
    </source>
</reference>
<proteinExistence type="predicted"/>
<evidence type="ECO:0000256" key="1">
    <source>
        <dbReference type="SAM" id="Phobius"/>
    </source>
</evidence>
<evidence type="ECO:0000256" key="2">
    <source>
        <dbReference type="SAM" id="SignalP"/>
    </source>
</evidence>
<evidence type="ECO:0000313" key="5">
    <source>
        <dbReference type="Proteomes" id="UP000002051"/>
    </source>
</evidence>
<evidence type="ECO:0000313" key="3">
    <source>
        <dbReference type="EMBL" id="AET02908.1"/>
    </source>
</evidence>
<feature type="chain" id="PRO_5014574197" evidence="2">
    <location>
        <begin position="26"/>
        <end position="117"/>
    </location>
</feature>
<dbReference type="EMBL" id="CM001224">
    <property type="protein sequence ID" value="AET02908.1"/>
    <property type="molecule type" value="Genomic_DNA"/>
</dbReference>
<feature type="signal peptide" evidence="2">
    <location>
        <begin position="1"/>
        <end position="25"/>
    </location>
</feature>
<dbReference type="PaxDb" id="3880-AET02908"/>
<keyword evidence="1" id="KW-1133">Transmembrane helix</keyword>
<evidence type="ECO:0000313" key="4">
    <source>
        <dbReference type="EnsemblPlants" id="AET02908"/>
    </source>
</evidence>
<name>G7LBW5_MEDTR</name>
<keyword evidence="1 3" id="KW-0812">Transmembrane</keyword>
<dbReference type="EnsemblPlants" id="AET02908">
    <property type="protein sequence ID" value="AET02908"/>
    <property type="gene ID" value="MTR_8g058070"/>
</dbReference>
<gene>
    <name evidence="3" type="ordered locus">MTR_8g058070</name>
</gene>
<dbReference type="HOGENOM" id="CLU_168540_0_0_1"/>
<feature type="transmembrane region" description="Helical" evidence="1">
    <location>
        <begin position="91"/>
        <end position="111"/>
    </location>
</feature>
<dbReference type="OMA" id="FHIIYIS"/>
<keyword evidence="2" id="KW-0732">Signal</keyword>
<protein>
    <submittedName>
        <fullName evidence="3">Transmembrane protein, putative</fullName>
    </submittedName>
</protein>